<accession>A0A9N9IK76</accession>
<keyword evidence="2" id="KW-1185">Reference proteome</keyword>
<dbReference type="AlphaFoldDB" id="A0A9N9IK76"/>
<comment type="caution">
    <text evidence="1">The sequence shown here is derived from an EMBL/GenBank/DDBJ whole genome shotgun (WGS) entry which is preliminary data.</text>
</comment>
<dbReference type="Proteomes" id="UP000789375">
    <property type="component" value="Unassembled WGS sequence"/>
</dbReference>
<name>A0A9N9IK76_FUNMO</name>
<evidence type="ECO:0000313" key="2">
    <source>
        <dbReference type="Proteomes" id="UP000789375"/>
    </source>
</evidence>
<evidence type="ECO:0000313" key="1">
    <source>
        <dbReference type="EMBL" id="CAG8740704.1"/>
    </source>
</evidence>
<feature type="non-terminal residue" evidence="1">
    <location>
        <position position="1"/>
    </location>
</feature>
<dbReference type="EMBL" id="CAJVPP010020565">
    <property type="protein sequence ID" value="CAG8740704.1"/>
    <property type="molecule type" value="Genomic_DNA"/>
</dbReference>
<organism evidence="1 2">
    <name type="scientific">Funneliformis mosseae</name>
    <name type="common">Endomycorrhizal fungus</name>
    <name type="synonym">Glomus mosseae</name>
    <dbReference type="NCBI Taxonomy" id="27381"/>
    <lineage>
        <taxon>Eukaryota</taxon>
        <taxon>Fungi</taxon>
        <taxon>Fungi incertae sedis</taxon>
        <taxon>Mucoromycota</taxon>
        <taxon>Glomeromycotina</taxon>
        <taxon>Glomeromycetes</taxon>
        <taxon>Glomerales</taxon>
        <taxon>Glomeraceae</taxon>
        <taxon>Funneliformis</taxon>
    </lineage>
</organism>
<sequence length="46" mass="5047">NPQGLNLLTKKANIINGPALQNVAILLLSSKEFIQSVFSWLTVPRV</sequence>
<gene>
    <name evidence="1" type="ORF">FMOSSE_LOCUS16132</name>
</gene>
<reference evidence="1" key="1">
    <citation type="submission" date="2021-06" db="EMBL/GenBank/DDBJ databases">
        <authorList>
            <person name="Kallberg Y."/>
            <person name="Tangrot J."/>
            <person name="Rosling A."/>
        </authorList>
    </citation>
    <scope>NUCLEOTIDE SEQUENCE</scope>
    <source>
        <strain evidence="1">87-6 pot B 2015</strain>
    </source>
</reference>
<feature type="non-terminal residue" evidence="1">
    <location>
        <position position="46"/>
    </location>
</feature>
<proteinExistence type="predicted"/>
<protein>
    <submittedName>
        <fullName evidence="1">1045_t:CDS:1</fullName>
    </submittedName>
</protein>